<dbReference type="CDD" id="cd07363">
    <property type="entry name" value="45_DOPA_Dioxygenase"/>
    <property type="match status" value="1"/>
</dbReference>
<evidence type="ECO:0000259" key="6">
    <source>
        <dbReference type="Pfam" id="PF02900"/>
    </source>
</evidence>
<proteinExistence type="inferred from homology"/>
<keyword evidence="8" id="KW-1185">Reference proteome</keyword>
<evidence type="ECO:0000313" key="8">
    <source>
        <dbReference type="Proteomes" id="UP001206572"/>
    </source>
</evidence>
<accession>A0ABT2AMY9</accession>
<evidence type="ECO:0000256" key="3">
    <source>
        <dbReference type="ARBA" id="ARBA00022723"/>
    </source>
</evidence>
<dbReference type="PANTHER" id="PTHR30096:SF0">
    <property type="entry name" value="4,5-DOPA DIOXYGENASE EXTRADIOL-LIKE PROTEIN"/>
    <property type="match status" value="1"/>
</dbReference>
<protein>
    <submittedName>
        <fullName evidence="7">Dioxygenase</fullName>
    </submittedName>
</protein>
<comment type="cofactor">
    <cofactor evidence="1">
        <name>Zn(2+)</name>
        <dbReference type="ChEBI" id="CHEBI:29105"/>
    </cofactor>
</comment>
<dbReference type="PIRSF" id="PIRSF006157">
    <property type="entry name" value="Doxgns_DODA"/>
    <property type="match status" value="1"/>
</dbReference>
<dbReference type="Pfam" id="PF02900">
    <property type="entry name" value="LigB"/>
    <property type="match status" value="1"/>
</dbReference>
<dbReference type="SUPFAM" id="SSF53213">
    <property type="entry name" value="LigB-like"/>
    <property type="match status" value="1"/>
</dbReference>
<evidence type="ECO:0000313" key="7">
    <source>
        <dbReference type="EMBL" id="MCS0597614.1"/>
    </source>
</evidence>
<dbReference type="EMBL" id="JANUHA010000009">
    <property type="protein sequence ID" value="MCS0597614.1"/>
    <property type="molecule type" value="Genomic_DNA"/>
</dbReference>
<comment type="caution">
    <text evidence="7">The sequence shown here is derived from an EMBL/GenBank/DDBJ whole genome shotgun (WGS) entry which is preliminary data.</text>
</comment>
<gene>
    <name evidence="7" type="ORF">NX780_14780</name>
</gene>
<evidence type="ECO:0000256" key="4">
    <source>
        <dbReference type="ARBA" id="ARBA00022833"/>
    </source>
</evidence>
<keyword evidence="3" id="KW-0479">Metal-binding</keyword>
<keyword evidence="7" id="KW-0223">Dioxygenase</keyword>
<dbReference type="InterPro" id="IPR004183">
    <property type="entry name" value="Xdiol_dOase_suB"/>
</dbReference>
<organism evidence="7 8">
    <name type="scientific">Massilia agri</name>
    <dbReference type="NCBI Taxonomy" id="1886785"/>
    <lineage>
        <taxon>Bacteria</taxon>
        <taxon>Pseudomonadati</taxon>
        <taxon>Pseudomonadota</taxon>
        <taxon>Betaproteobacteria</taxon>
        <taxon>Burkholderiales</taxon>
        <taxon>Oxalobacteraceae</taxon>
        <taxon>Telluria group</taxon>
        <taxon>Massilia</taxon>
    </lineage>
</organism>
<feature type="non-terminal residue" evidence="7">
    <location>
        <position position="264"/>
    </location>
</feature>
<feature type="domain" description="Extradiol ring-cleavage dioxygenase class III enzyme subunit B" evidence="6">
    <location>
        <begin position="23"/>
        <end position="241"/>
    </location>
</feature>
<dbReference type="Proteomes" id="UP001206572">
    <property type="component" value="Unassembled WGS sequence"/>
</dbReference>
<sequence length="264" mass="28646">MTLPSYFVSHGGGPWPWMKDQYGPAYDKLEASLQAMRRDAPDAVRAVLVVTSHWETRGFMVSSGAAPGMIYDYGGFPPHTYRISYPAPGEPALAARVAELLTEAGHPAGLDPERGFDHGTFSMLYPVYPEAAMPVVQLSLRRDLDPQAHIEAGRALAPLRDEGVLIIGSGLSYHNLRQFGPSGAVASKAFDGWLQETMALPPSERNAALLRWAEAPMARVAHPREEHLLPLMVASGAAANEPAACVYHEDDFFGSLTVSSFRFG</sequence>
<evidence type="ECO:0000256" key="2">
    <source>
        <dbReference type="ARBA" id="ARBA00007581"/>
    </source>
</evidence>
<keyword evidence="5" id="KW-0560">Oxidoreductase</keyword>
<dbReference type="GO" id="GO:0051213">
    <property type="term" value="F:dioxygenase activity"/>
    <property type="evidence" value="ECO:0007669"/>
    <property type="project" value="UniProtKB-KW"/>
</dbReference>
<reference evidence="7 8" key="1">
    <citation type="submission" date="2022-08" db="EMBL/GenBank/DDBJ databases">
        <title>Reclassification of Massilia species as members of the genera Telluria, Duganella, Pseudoduganella, Mokoshia gen. nov. and Zemynaea gen. nov. using orthogonal and non-orthogonal genome-based approaches.</title>
        <authorList>
            <person name="Bowman J.P."/>
        </authorList>
    </citation>
    <scope>NUCLEOTIDE SEQUENCE [LARGE SCALE GENOMIC DNA]</scope>
    <source>
        <strain evidence="7 8">JCM 31661</strain>
    </source>
</reference>
<dbReference type="PANTHER" id="PTHR30096">
    <property type="entry name" value="4,5-DOPA DIOXYGENASE EXTRADIOL-LIKE PROTEIN"/>
    <property type="match status" value="1"/>
</dbReference>
<comment type="similarity">
    <text evidence="2">Belongs to the DODA-type extradiol aromatic ring-opening dioxygenase family.</text>
</comment>
<dbReference type="RefSeq" id="WP_258828631.1">
    <property type="nucleotide sequence ID" value="NZ_JANUHA010000009.1"/>
</dbReference>
<name>A0ABT2AMY9_9BURK</name>
<keyword evidence="4" id="KW-0862">Zinc</keyword>
<evidence type="ECO:0000256" key="5">
    <source>
        <dbReference type="ARBA" id="ARBA00023002"/>
    </source>
</evidence>
<evidence type="ECO:0000256" key="1">
    <source>
        <dbReference type="ARBA" id="ARBA00001947"/>
    </source>
</evidence>
<dbReference type="Gene3D" id="3.40.830.10">
    <property type="entry name" value="LigB-like"/>
    <property type="match status" value="1"/>
</dbReference>
<dbReference type="InterPro" id="IPR014436">
    <property type="entry name" value="Extradiol_dOase_DODA"/>
</dbReference>